<dbReference type="InterPro" id="IPR027417">
    <property type="entry name" value="P-loop_NTPase"/>
</dbReference>
<organism evidence="2 3">
    <name type="scientific">Sphagnum jensenii</name>
    <dbReference type="NCBI Taxonomy" id="128206"/>
    <lineage>
        <taxon>Eukaryota</taxon>
        <taxon>Viridiplantae</taxon>
        <taxon>Streptophyta</taxon>
        <taxon>Embryophyta</taxon>
        <taxon>Bryophyta</taxon>
        <taxon>Sphagnophytina</taxon>
        <taxon>Sphagnopsida</taxon>
        <taxon>Sphagnales</taxon>
        <taxon>Sphagnaceae</taxon>
        <taxon>Sphagnum</taxon>
    </lineage>
</organism>
<dbReference type="Gene3D" id="3.80.10.10">
    <property type="entry name" value="Ribonuclease Inhibitor"/>
    <property type="match status" value="3"/>
</dbReference>
<name>A0ABP0WQX4_9BRYO</name>
<dbReference type="SUPFAM" id="SSF52540">
    <property type="entry name" value="P-loop containing nucleoside triphosphate hydrolases"/>
    <property type="match status" value="1"/>
</dbReference>
<proteinExistence type="predicted"/>
<dbReference type="EMBL" id="OZ020097">
    <property type="protein sequence ID" value="CAK9269253.1"/>
    <property type="molecule type" value="Genomic_DNA"/>
</dbReference>
<dbReference type="SUPFAM" id="SSF52058">
    <property type="entry name" value="L domain-like"/>
    <property type="match status" value="1"/>
</dbReference>
<dbReference type="SUPFAM" id="SSF52200">
    <property type="entry name" value="Toll/Interleukin receptor TIR domain"/>
    <property type="match status" value="1"/>
</dbReference>
<dbReference type="InterPro" id="IPR002182">
    <property type="entry name" value="NB-ARC"/>
</dbReference>
<sequence length="949" mass="107641">MRPPKHRVFLSHSGLQKDFVEQLCVDLERVHHFPFFDKRTDSLPRGEIFPPLIFQAAQQCCVAVLVLSPEYFTRSKWPMLELSAFVDAQSSSNPNLKLLPLFFKLSCSKFNDAASRSQWLQVWEAWAATDHRIDIPKWQKAIRVVGSANGMELSQFQGEVSYRLAVVDSICKLLPPNIRFDDSHIQGQERLCQAIVPFFEEEVVESAVQWPARVVGMHGIGGKGKTTICKVMCNYFHSSFHGKVCHVELGKMSLIELQKKVLRELTEAGDVLLQRVEDAGQGQELLKDRLHQHKVFLALDNVEDCQESIEQAQLFLKAGFSPDSKVLVTARGLSVLERLLGRNGRFMHVPDLERQEAIGIFLDHATPNLPFSSFSVESQGIINDCVMRCFNYHPLALKALGAQLSITSSQGFLEWKERISKVDFKRSRDAIHPIFSILRTGYDALPSDMDKLLFLDVALYAPRSKLKSVNTLCQWLSDVHGKDPHDIMDMLNGLRIKTLLEDWVDLTSPVRMHELYREFAELEASAGDMKRWCIFQEAAMRLPVNLQKNQEYDLLRVNLPLGTFGSIPRGLLKEWFNLGVLELPYCYQLTQLDLRGMRNLHTVGLRDCNKLVEIHCSNSIGKFDRLLLKLKCTNLEILSEKFGYLAALQILDIKDCASLTKAPDLGLCINLQELNMSNCYRLTTPPDLSRCVNLVKLNMSKCHRLKHPPKLDRCIKLQELNMYGNSDLTQLPRFHKLSALEKLEFSNCENVTKVVGLRSLSNLQDLRLACTEVGKLQGLGCLTALRRLNLIGCTRMKHIEDMSALTNLQEIWLQGSGLCKLPGLGKLNTLEMLDLRCDVINNFPDLSPFASLRQLWIGSSQVTAVLGIDKLLQLEEIEFTNCKLLTQIPDLRELPNLSFVWLINCSCVGNLLRLPESCILRECLPEEGNLRTSKTYNGRVEPISDILVC</sequence>
<dbReference type="InterPro" id="IPR035897">
    <property type="entry name" value="Toll_tir_struct_dom_sf"/>
</dbReference>
<dbReference type="Pfam" id="PF00931">
    <property type="entry name" value="NB-ARC"/>
    <property type="match status" value="1"/>
</dbReference>
<dbReference type="SMART" id="SM00367">
    <property type="entry name" value="LRR_CC"/>
    <property type="match status" value="4"/>
</dbReference>
<evidence type="ECO:0000313" key="2">
    <source>
        <dbReference type="EMBL" id="CAK9269253.1"/>
    </source>
</evidence>
<gene>
    <name evidence="2" type="ORF">CSSPJE1EN1_LOCUS14731</name>
</gene>
<dbReference type="PROSITE" id="PS50104">
    <property type="entry name" value="TIR"/>
    <property type="match status" value="1"/>
</dbReference>
<accession>A0ABP0WQX4</accession>
<dbReference type="InterPro" id="IPR006553">
    <property type="entry name" value="Leu-rich_rpt_Cys-con_subtyp"/>
</dbReference>
<protein>
    <recommendedName>
        <fullName evidence="1">TIR domain-containing protein</fullName>
    </recommendedName>
</protein>
<reference evidence="2 3" key="1">
    <citation type="submission" date="2024-02" db="EMBL/GenBank/DDBJ databases">
        <authorList>
            <consortium name="ELIXIR-Norway"/>
            <consortium name="Elixir Norway"/>
        </authorList>
    </citation>
    <scope>NUCLEOTIDE SEQUENCE [LARGE SCALE GENOMIC DNA]</scope>
</reference>
<dbReference type="PANTHER" id="PTHR11017:SF579">
    <property type="entry name" value="TIR DOMAIN-CONTAINING PROTEIN"/>
    <property type="match status" value="1"/>
</dbReference>
<evidence type="ECO:0000313" key="3">
    <source>
        <dbReference type="Proteomes" id="UP001497444"/>
    </source>
</evidence>
<dbReference type="Pfam" id="PF13676">
    <property type="entry name" value="TIR_2"/>
    <property type="match status" value="1"/>
</dbReference>
<dbReference type="Gene3D" id="3.40.50.10140">
    <property type="entry name" value="Toll/interleukin-1 receptor homology (TIR) domain"/>
    <property type="match status" value="1"/>
</dbReference>
<dbReference type="PRINTS" id="PR00364">
    <property type="entry name" value="DISEASERSIST"/>
</dbReference>
<dbReference type="InterPro" id="IPR000157">
    <property type="entry name" value="TIR_dom"/>
</dbReference>
<dbReference type="InterPro" id="IPR032675">
    <property type="entry name" value="LRR_dom_sf"/>
</dbReference>
<feature type="domain" description="TIR" evidence="1">
    <location>
        <begin position="4"/>
        <end position="146"/>
    </location>
</feature>
<dbReference type="InterPro" id="IPR044974">
    <property type="entry name" value="Disease_R_plants"/>
</dbReference>
<dbReference type="PANTHER" id="PTHR11017">
    <property type="entry name" value="LEUCINE-RICH REPEAT-CONTAINING PROTEIN"/>
    <property type="match status" value="1"/>
</dbReference>
<dbReference type="SMART" id="SM00255">
    <property type="entry name" value="TIR"/>
    <property type="match status" value="1"/>
</dbReference>
<evidence type="ECO:0000259" key="1">
    <source>
        <dbReference type="PROSITE" id="PS50104"/>
    </source>
</evidence>
<keyword evidence="3" id="KW-1185">Reference proteome</keyword>
<dbReference type="Gene3D" id="3.40.50.300">
    <property type="entry name" value="P-loop containing nucleotide triphosphate hydrolases"/>
    <property type="match status" value="1"/>
</dbReference>
<dbReference type="Proteomes" id="UP001497444">
    <property type="component" value="Chromosome 2"/>
</dbReference>